<keyword evidence="3 7" id="KW-0547">Nucleotide-binding</keyword>
<keyword evidence="5 7" id="KW-1278">Translocase</keyword>
<dbReference type="InterPro" id="IPR050093">
    <property type="entry name" value="ABC_SmlMolc_Importer"/>
</dbReference>
<feature type="domain" description="ABC transporter" evidence="8">
    <location>
        <begin position="8"/>
        <end position="238"/>
    </location>
</feature>
<dbReference type="InterPro" id="IPR005893">
    <property type="entry name" value="PotA-like"/>
</dbReference>
<comment type="similarity">
    <text evidence="7">Belongs to the ABC transporter superfamily. Spermidine/putrescine importer (TC 3.A.1.11.1) family.</text>
</comment>
<evidence type="ECO:0000256" key="6">
    <source>
        <dbReference type="ARBA" id="ARBA00023136"/>
    </source>
</evidence>
<dbReference type="NCBIfam" id="TIGR01187">
    <property type="entry name" value="potA"/>
    <property type="match status" value="1"/>
</dbReference>
<dbReference type="GO" id="GO:0005524">
    <property type="term" value="F:ATP binding"/>
    <property type="evidence" value="ECO:0007669"/>
    <property type="project" value="UniProtKB-KW"/>
</dbReference>
<keyword evidence="10" id="KW-1185">Reference proteome</keyword>
<evidence type="ECO:0000256" key="4">
    <source>
        <dbReference type="ARBA" id="ARBA00022840"/>
    </source>
</evidence>
<dbReference type="PANTHER" id="PTHR42781">
    <property type="entry name" value="SPERMIDINE/PUTRESCINE IMPORT ATP-BINDING PROTEIN POTA"/>
    <property type="match status" value="1"/>
</dbReference>
<reference evidence="10" key="1">
    <citation type="journal article" date="2019" name="Int. J. Syst. Evol. Microbiol.">
        <title>The Global Catalogue of Microorganisms (GCM) 10K type strain sequencing project: providing services to taxonomists for standard genome sequencing and annotation.</title>
        <authorList>
            <consortium name="The Broad Institute Genomics Platform"/>
            <consortium name="The Broad Institute Genome Sequencing Center for Infectious Disease"/>
            <person name="Wu L."/>
            <person name="Ma J."/>
        </authorList>
    </citation>
    <scope>NUCLEOTIDE SEQUENCE [LARGE SCALE GENOMIC DNA]</scope>
    <source>
        <strain evidence="10">KCTC 52165</strain>
    </source>
</reference>
<name>A0ABV7K7M6_9HYPH</name>
<evidence type="ECO:0000256" key="5">
    <source>
        <dbReference type="ARBA" id="ARBA00022967"/>
    </source>
</evidence>
<dbReference type="InterPro" id="IPR003593">
    <property type="entry name" value="AAA+_ATPase"/>
</dbReference>
<dbReference type="Gene3D" id="3.40.50.300">
    <property type="entry name" value="P-loop containing nucleotide triphosphate hydrolases"/>
    <property type="match status" value="1"/>
</dbReference>
<dbReference type="Proteomes" id="UP001595583">
    <property type="component" value="Unassembled WGS sequence"/>
</dbReference>
<evidence type="ECO:0000256" key="7">
    <source>
        <dbReference type="RuleBase" id="RU364083"/>
    </source>
</evidence>
<dbReference type="InterPro" id="IPR027417">
    <property type="entry name" value="P-loop_NTPase"/>
</dbReference>
<evidence type="ECO:0000313" key="9">
    <source>
        <dbReference type="EMBL" id="MFC3205423.1"/>
    </source>
</evidence>
<keyword evidence="1 7" id="KW-0813">Transport</keyword>
<keyword evidence="4 7" id="KW-0067">ATP-binding</keyword>
<dbReference type="EMBL" id="JBHRTK010000004">
    <property type="protein sequence ID" value="MFC3205423.1"/>
    <property type="molecule type" value="Genomic_DNA"/>
</dbReference>
<dbReference type="Pfam" id="PF00005">
    <property type="entry name" value="ABC_tran"/>
    <property type="match status" value="1"/>
</dbReference>
<protein>
    <recommendedName>
        <fullName evidence="7">Spermidine/putrescine import ATP-binding protein PotA</fullName>
        <ecNumber evidence="7">7.6.2.11</ecNumber>
    </recommendedName>
</protein>
<dbReference type="InterPro" id="IPR017871">
    <property type="entry name" value="ABC_transporter-like_CS"/>
</dbReference>
<dbReference type="InterPro" id="IPR003439">
    <property type="entry name" value="ABC_transporter-like_ATP-bd"/>
</dbReference>
<dbReference type="PANTHER" id="PTHR42781:SF4">
    <property type="entry name" value="SPERMIDINE_PUTRESCINE IMPORT ATP-BINDING PROTEIN POTA"/>
    <property type="match status" value="1"/>
</dbReference>
<dbReference type="SUPFAM" id="SSF50331">
    <property type="entry name" value="MOP-like"/>
    <property type="match status" value="1"/>
</dbReference>
<evidence type="ECO:0000259" key="8">
    <source>
        <dbReference type="PROSITE" id="PS50893"/>
    </source>
</evidence>
<evidence type="ECO:0000313" key="10">
    <source>
        <dbReference type="Proteomes" id="UP001595583"/>
    </source>
</evidence>
<dbReference type="SMART" id="SM00382">
    <property type="entry name" value="AAA"/>
    <property type="match status" value="1"/>
</dbReference>
<gene>
    <name evidence="7" type="primary">potA</name>
    <name evidence="9" type="ORF">ACFOHJ_04300</name>
</gene>
<dbReference type="Pfam" id="PF08402">
    <property type="entry name" value="TOBE_2"/>
    <property type="match status" value="1"/>
</dbReference>
<dbReference type="InterPro" id="IPR013611">
    <property type="entry name" value="Transp-assoc_OB_typ2"/>
</dbReference>
<dbReference type="RefSeq" id="WP_378218878.1">
    <property type="nucleotide sequence ID" value="NZ_JBHRTK010000004.1"/>
</dbReference>
<comment type="caution">
    <text evidence="9">The sequence shown here is derived from an EMBL/GenBank/DDBJ whole genome shotgun (WGS) entry which is preliminary data.</text>
</comment>
<comment type="catalytic activity">
    <reaction evidence="7">
        <text>ATP + H2O + polyamine-[polyamine-binding protein]Side 1 = ADP + phosphate + polyamineSide 2 + [polyamine-binding protein]Side 1.</text>
        <dbReference type="EC" id="7.6.2.11"/>
    </reaction>
</comment>
<evidence type="ECO:0000256" key="2">
    <source>
        <dbReference type="ARBA" id="ARBA00022475"/>
    </source>
</evidence>
<keyword evidence="2 7" id="KW-1003">Cell membrane</keyword>
<sequence length="366" mass="40268">MTKVSSTVRVDKVVKRFGAHTALHETTLTIESGSFMALLGPSGCGKSTLLNMIAGFLSPTSGSIYFDGTDVTQVPPYRRRVGMVFQNYALFPHMTVAQNLAYGLKMQRVARATIESEVRRILDVIKLARFADRYPRQLSGGQQQRVAIGRAVIINPHVLLLDEPLSALDKNLRANMQVEIKDIQARLGITTVFVTHDQSEALSLADRLAVMSEGRVRQLASPAEIYEKPANAFVASFLGDITRLYAVVDTHRGDEIRLKTEDGFVVVPKEKLAGSRPGDRCNVFIRPEDIFITPTVEEASITGQVQMYVYQGSHVDLYVANPSAQEGTLLLRLSDTGAAQKWPVGSRIGLGYRAGKVHVFGEEHAQ</sequence>
<dbReference type="EC" id="7.6.2.11" evidence="7"/>
<evidence type="ECO:0000256" key="1">
    <source>
        <dbReference type="ARBA" id="ARBA00022448"/>
    </source>
</evidence>
<keyword evidence="6 7" id="KW-0472">Membrane</keyword>
<organism evidence="9 10">
    <name type="scientific">Aquamicrobium soli</name>
    <dbReference type="NCBI Taxonomy" id="1811518"/>
    <lineage>
        <taxon>Bacteria</taxon>
        <taxon>Pseudomonadati</taxon>
        <taxon>Pseudomonadota</taxon>
        <taxon>Alphaproteobacteria</taxon>
        <taxon>Hyphomicrobiales</taxon>
        <taxon>Phyllobacteriaceae</taxon>
        <taxon>Aquamicrobium</taxon>
    </lineage>
</organism>
<evidence type="ECO:0000256" key="3">
    <source>
        <dbReference type="ARBA" id="ARBA00022741"/>
    </source>
</evidence>
<dbReference type="PROSITE" id="PS50893">
    <property type="entry name" value="ABC_TRANSPORTER_2"/>
    <property type="match status" value="1"/>
</dbReference>
<proteinExistence type="inferred from homology"/>
<comment type="subunit">
    <text evidence="7">The complex is composed of two ATP-binding proteins (PotA), two transmembrane proteins (PotB and PotC) and a solute-binding protein (PotD).</text>
</comment>
<accession>A0ABV7K7M6</accession>
<comment type="function">
    <text evidence="7">Part of the ABC transporter complex PotABCD involved in spermidine/putrescine import. Responsible for energy coupling to the transport system.</text>
</comment>
<dbReference type="SUPFAM" id="SSF52540">
    <property type="entry name" value="P-loop containing nucleoside triphosphate hydrolases"/>
    <property type="match status" value="1"/>
</dbReference>
<dbReference type="InterPro" id="IPR008995">
    <property type="entry name" value="Mo/tungstate-bd_C_term_dom"/>
</dbReference>
<dbReference type="PROSITE" id="PS00211">
    <property type="entry name" value="ABC_TRANSPORTER_1"/>
    <property type="match status" value="1"/>
</dbReference>
<dbReference type="Gene3D" id="2.40.50.100">
    <property type="match status" value="1"/>
</dbReference>